<dbReference type="PANTHER" id="PTHR45844:SF19">
    <property type="entry name" value="TRANSCRIPTION FACTOR BHLH106-RELATED"/>
    <property type="match status" value="1"/>
</dbReference>
<dbReference type="GO" id="GO:0003677">
    <property type="term" value="F:DNA binding"/>
    <property type="evidence" value="ECO:0007669"/>
    <property type="project" value="UniProtKB-KW"/>
</dbReference>
<dbReference type="GO" id="GO:0003700">
    <property type="term" value="F:DNA-binding transcription factor activity"/>
    <property type="evidence" value="ECO:0007669"/>
    <property type="project" value="InterPro"/>
</dbReference>
<name>A0A7I8KM23_SPIIN</name>
<reference evidence="7" key="1">
    <citation type="submission" date="2020-02" db="EMBL/GenBank/DDBJ databases">
        <authorList>
            <person name="Scholz U."/>
            <person name="Mascher M."/>
            <person name="Fiebig A."/>
        </authorList>
    </citation>
    <scope>NUCLEOTIDE SEQUENCE</scope>
</reference>
<comment type="similarity">
    <text evidence="1">Belongs to the bHLH protein family.</text>
</comment>
<dbReference type="SUPFAM" id="SSF47459">
    <property type="entry name" value="HLH, helix-loop-helix DNA-binding domain"/>
    <property type="match status" value="1"/>
</dbReference>
<dbReference type="SMART" id="SM00353">
    <property type="entry name" value="HLH"/>
    <property type="match status" value="1"/>
</dbReference>
<proteinExistence type="inferred from homology"/>
<keyword evidence="8" id="KW-1185">Reference proteome</keyword>
<evidence type="ECO:0000313" key="8">
    <source>
        <dbReference type="Proteomes" id="UP000663760"/>
    </source>
</evidence>
<evidence type="ECO:0000256" key="4">
    <source>
        <dbReference type="ARBA" id="ARBA00023163"/>
    </source>
</evidence>
<accession>A0A7I8KM23</accession>
<dbReference type="PANTHER" id="PTHR45844">
    <property type="entry name" value="TRANSCRIPTION FACTOR BHLH30"/>
    <property type="match status" value="1"/>
</dbReference>
<dbReference type="Gene3D" id="4.10.280.10">
    <property type="entry name" value="Helix-loop-helix DNA-binding domain"/>
    <property type="match status" value="1"/>
</dbReference>
<keyword evidence="3" id="KW-0238">DNA-binding</keyword>
<dbReference type="Pfam" id="PF00010">
    <property type="entry name" value="HLH"/>
    <property type="match status" value="1"/>
</dbReference>
<dbReference type="EMBL" id="LR746269">
    <property type="protein sequence ID" value="CAA7398336.1"/>
    <property type="molecule type" value="Genomic_DNA"/>
</dbReference>
<feature type="compositionally biased region" description="Basic residues" evidence="5">
    <location>
        <begin position="1"/>
        <end position="14"/>
    </location>
</feature>
<sequence length="297" mass="32519">MKRNVRRRPRRRCRNVPPGRHIPLSSSSSPLSSSSFPHFPAITCLFKRETPFSPLLISPPQTTLVFCEPMEPRMSPESAGMTSENPPPCSHRSTFFGSSFSSPADMTDELLEPALAASRNHREAERRRRERIKFHLDRLRSLLSCDARIDKASLLAKAVDHVRDLKKRAAEIGGAASFPTEADEVAVDPVDIPTAAGRRHILMASFCCDDRSGLLPELAETLKSLRLKILRAEIATVGGRVRNVLAVAGEDGGGDVAAAGGAPAAFLEESLRAMVDRGIPAERPKRRRVSGRRTTTV</sequence>
<gene>
    <name evidence="7" type="ORF">SI8410_06009001</name>
</gene>
<dbReference type="InterPro" id="IPR045847">
    <property type="entry name" value="AIG1-like"/>
</dbReference>
<dbReference type="InterPro" id="IPR036638">
    <property type="entry name" value="HLH_DNA-bd_sf"/>
</dbReference>
<evidence type="ECO:0000256" key="3">
    <source>
        <dbReference type="ARBA" id="ARBA00023125"/>
    </source>
</evidence>
<dbReference type="GO" id="GO:0046983">
    <property type="term" value="F:protein dimerization activity"/>
    <property type="evidence" value="ECO:0007669"/>
    <property type="project" value="InterPro"/>
</dbReference>
<dbReference type="InterPro" id="IPR011598">
    <property type="entry name" value="bHLH_dom"/>
</dbReference>
<dbReference type="InterPro" id="IPR045865">
    <property type="entry name" value="ACT-like_dom_sf"/>
</dbReference>
<evidence type="ECO:0000313" key="7">
    <source>
        <dbReference type="EMBL" id="CAA7398336.1"/>
    </source>
</evidence>
<evidence type="ECO:0000256" key="2">
    <source>
        <dbReference type="ARBA" id="ARBA00023015"/>
    </source>
</evidence>
<keyword evidence="2" id="KW-0805">Transcription regulation</keyword>
<dbReference type="OrthoDB" id="71302at2759"/>
<keyword evidence="4" id="KW-0804">Transcription</keyword>
<dbReference type="AlphaFoldDB" id="A0A7I8KM23"/>
<feature type="compositionally biased region" description="Low complexity" evidence="5">
    <location>
        <begin position="15"/>
        <end position="35"/>
    </location>
</feature>
<evidence type="ECO:0000259" key="6">
    <source>
        <dbReference type="PROSITE" id="PS50888"/>
    </source>
</evidence>
<feature type="domain" description="BHLH" evidence="6">
    <location>
        <begin position="116"/>
        <end position="165"/>
    </location>
</feature>
<dbReference type="SUPFAM" id="SSF55021">
    <property type="entry name" value="ACT-like"/>
    <property type="match status" value="1"/>
</dbReference>
<dbReference type="Proteomes" id="UP000663760">
    <property type="component" value="Chromosome 6"/>
</dbReference>
<evidence type="ECO:0000256" key="1">
    <source>
        <dbReference type="ARBA" id="ARBA00005510"/>
    </source>
</evidence>
<feature type="region of interest" description="Disordered" evidence="5">
    <location>
        <begin position="1"/>
        <end position="35"/>
    </location>
</feature>
<evidence type="ECO:0000256" key="5">
    <source>
        <dbReference type="SAM" id="MobiDB-lite"/>
    </source>
</evidence>
<protein>
    <recommendedName>
        <fullName evidence="6">BHLH domain-containing protein</fullName>
    </recommendedName>
</protein>
<dbReference type="PROSITE" id="PS50888">
    <property type="entry name" value="BHLH"/>
    <property type="match status" value="1"/>
</dbReference>
<organism evidence="7 8">
    <name type="scientific">Spirodela intermedia</name>
    <name type="common">Intermediate duckweed</name>
    <dbReference type="NCBI Taxonomy" id="51605"/>
    <lineage>
        <taxon>Eukaryota</taxon>
        <taxon>Viridiplantae</taxon>
        <taxon>Streptophyta</taxon>
        <taxon>Embryophyta</taxon>
        <taxon>Tracheophyta</taxon>
        <taxon>Spermatophyta</taxon>
        <taxon>Magnoliopsida</taxon>
        <taxon>Liliopsida</taxon>
        <taxon>Araceae</taxon>
        <taxon>Lemnoideae</taxon>
        <taxon>Spirodela</taxon>
    </lineage>
</organism>